<dbReference type="EMBL" id="KN817521">
    <property type="protein sequence ID" value="KJA28488.1"/>
    <property type="molecule type" value="Genomic_DNA"/>
</dbReference>
<dbReference type="OrthoDB" id="2354757at2759"/>
<keyword evidence="2" id="KW-0472">Membrane</keyword>
<dbReference type="InterPro" id="IPR009571">
    <property type="entry name" value="SUR7/Rim9-like_fungi"/>
</dbReference>
<keyword evidence="4" id="KW-1185">Reference proteome</keyword>
<keyword evidence="2" id="KW-0812">Transmembrane</keyword>
<keyword evidence="2" id="KW-1133">Transmembrane helix</keyword>
<reference evidence="4" key="1">
    <citation type="submission" date="2014-04" db="EMBL/GenBank/DDBJ databases">
        <title>Evolutionary Origins and Diversification of the Mycorrhizal Mutualists.</title>
        <authorList>
            <consortium name="DOE Joint Genome Institute"/>
            <consortium name="Mycorrhizal Genomics Consortium"/>
            <person name="Kohler A."/>
            <person name="Kuo A."/>
            <person name="Nagy L.G."/>
            <person name="Floudas D."/>
            <person name="Copeland A."/>
            <person name="Barry K.W."/>
            <person name="Cichocki N."/>
            <person name="Veneault-Fourrey C."/>
            <person name="LaButti K."/>
            <person name="Lindquist E.A."/>
            <person name="Lipzen A."/>
            <person name="Lundell T."/>
            <person name="Morin E."/>
            <person name="Murat C."/>
            <person name="Riley R."/>
            <person name="Ohm R."/>
            <person name="Sun H."/>
            <person name="Tunlid A."/>
            <person name="Henrissat B."/>
            <person name="Grigoriev I.V."/>
            <person name="Hibbett D.S."/>
            <person name="Martin F."/>
        </authorList>
    </citation>
    <scope>NUCLEOTIDE SEQUENCE [LARGE SCALE GENOMIC DNA]</scope>
    <source>
        <strain evidence="4">FD-334 SS-4</strain>
    </source>
</reference>
<dbReference type="AlphaFoldDB" id="A0A0D2MWT1"/>
<name>A0A0D2MWT1_HYPSF</name>
<feature type="transmembrane region" description="Helical" evidence="2">
    <location>
        <begin position="107"/>
        <end position="128"/>
    </location>
</feature>
<feature type="transmembrane region" description="Helical" evidence="2">
    <location>
        <begin position="179"/>
        <end position="198"/>
    </location>
</feature>
<sequence>MAFPIHSPSTVQGRYYLFPLICTLIATPFLLLTTLSAPFIGSLYFFEASYNFRDSTVPIVFGVFGFCWKRHGTLFCSQPKIGYQLDDVMFFAAHAVPIISPANLNALVLHVIGTALSLLSVISLLSATFHCKIAAHWSHIITYTAATLTLLSFVIDITLFSSAKATFGLNASLRLGSAIWFTLTAWTMLLSALTYRLFFTIQSKHRSIPDAEANIDQFQAREVQARRGRFSFGDTLDNLTTLREISQNPAIAEGLPVVSNSTRAALVNQGIQLDSILNTFSGHIRPDVHSDGTDELNTSPYTPHTPSRTAPNTTSVPFISALQRASTFRINWKAFLISREAVVGTHESYELADSYAHIIPSGKVENPNHDTPQLHRHHRASASDSSLASIISVFPVVPHHPQFSRKNANPRK</sequence>
<dbReference type="GO" id="GO:0032153">
    <property type="term" value="C:cell division site"/>
    <property type="evidence" value="ECO:0007669"/>
    <property type="project" value="TreeGrafter"/>
</dbReference>
<organism evidence="3 4">
    <name type="scientific">Hypholoma sublateritium (strain FD-334 SS-4)</name>
    <dbReference type="NCBI Taxonomy" id="945553"/>
    <lineage>
        <taxon>Eukaryota</taxon>
        <taxon>Fungi</taxon>
        <taxon>Dikarya</taxon>
        <taxon>Basidiomycota</taxon>
        <taxon>Agaricomycotina</taxon>
        <taxon>Agaricomycetes</taxon>
        <taxon>Agaricomycetidae</taxon>
        <taxon>Agaricales</taxon>
        <taxon>Agaricineae</taxon>
        <taxon>Strophariaceae</taxon>
        <taxon>Hypholoma</taxon>
    </lineage>
</organism>
<proteinExistence type="predicted"/>
<feature type="transmembrane region" description="Helical" evidence="2">
    <location>
        <begin position="15"/>
        <end position="46"/>
    </location>
</feature>
<dbReference type="PANTHER" id="PTHR28013:SF4">
    <property type="entry name" value="MARVEL DOMAIN-CONTAINING PROTEIN"/>
    <property type="match status" value="1"/>
</dbReference>
<feature type="transmembrane region" description="Helical" evidence="2">
    <location>
        <begin position="140"/>
        <end position="159"/>
    </location>
</feature>
<evidence type="ECO:0008006" key="5">
    <source>
        <dbReference type="Google" id="ProtNLM"/>
    </source>
</evidence>
<dbReference type="Pfam" id="PF06687">
    <property type="entry name" value="SUR7"/>
    <property type="match status" value="1"/>
</dbReference>
<protein>
    <recommendedName>
        <fullName evidence="5">Pali-domain-containing protein</fullName>
    </recommendedName>
</protein>
<accession>A0A0D2MWT1</accession>
<evidence type="ECO:0000256" key="1">
    <source>
        <dbReference type="SAM" id="MobiDB-lite"/>
    </source>
</evidence>
<feature type="compositionally biased region" description="Polar residues" evidence="1">
    <location>
        <begin position="295"/>
        <end position="314"/>
    </location>
</feature>
<dbReference type="PANTHER" id="PTHR28013">
    <property type="entry name" value="PROTEIN DCV1-RELATED"/>
    <property type="match status" value="1"/>
</dbReference>
<gene>
    <name evidence="3" type="ORF">HYPSUDRAFT_33902</name>
</gene>
<dbReference type="GO" id="GO:0005886">
    <property type="term" value="C:plasma membrane"/>
    <property type="evidence" value="ECO:0007669"/>
    <property type="project" value="InterPro"/>
</dbReference>
<dbReference type="STRING" id="945553.A0A0D2MWT1"/>
<evidence type="ECO:0000256" key="2">
    <source>
        <dbReference type="SAM" id="Phobius"/>
    </source>
</evidence>
<feature type="region of interest" description="Disordered" evidence="1">
    <location>
        <begin position="287"/>
        <end position="314"/>
    </location>
</feature>
<evidence type="ECO:0000313" key="4">
    <source>
        <dbReference type="Proteomes" id="UP000054270"/>
    </source>
</evidence>
<dbReference type="GO" id="GO:0035838">
    <property type="term" value="C:growing cell tip"/>
    <property type="evidence" value="ECO:0007669"/>
    <property type="project" value="TreeGrafter"/>
</dbReference>
<dbReference type="InterPro" id="IPR051380">
    <property type="entry name" value="pH-response_reg_palI/RIM9"/>
</dbReference>
<evidence type="ECO:0000313" key="3">
    <source>
        <dbReference type="EMBL" id="KJA28488.1"/>
    </source>
</evidence>
<dbReference type="Proteomes" id="UP000054270">
    <property type="component" value="Unassembled WGS sequence"/>
</dbReference>